<dbReference type="Pfam" id="PF07068">
    <property type="entry name" value="Gp23"/>
    <property type="match status" value="1"/>
</dbReference>
<proteinExistence type="predicted"/>
<protein>
    <submittedName>
        <fullName evidence="2">Uncharacterized protein</fullName>
    </submittedName>
</protein>
<evidence type="ECO:0000313" key="3">
    <source>
        <dbReference type="Proteomes" id="UP000033881"/>
    </source>
</evidence>
<organism evidence="2 3">
    <name type="scientific">Candidatus Woesebacteria bacterium GW2011_GWB1_39_12</name>
    <dbReference type="NCBI Taxonomy" id="1618574"/>
    <lineage>
        <taxon>Bacteria</taxon>
        <taxon>Candidatus Woeseibacteriota</taxon>
    </lineage>
</organism>
<reference evidence="2 3" key="1">
    <citation type="journal article" date="2015" name="Nature">
        <title>rRNA introns, odd ribosomes, and small enigmatic genomes across a large radiation of phyla.</title>
        <authorList>
            <person name="Brown C.T."/>
            <person name="Hug L.A."/>
            <person name="Thomas B.C."/>
            <person name="Sharon I."/>
            <person name="Castelle C.J."/>
            <person name="Singh A."/>
            <person name="Wilkins M.J."/>
            <person name="Williams K.H."/>
            <person name="Banfield J.F."/>
        </authorList>
    </citation>
    <scope>NUCLEOTIDE SEQUENCE [LARGE SCALE GENOMIC DNA]</scope>
</reference>
<comment type="subcellular location">
    <subcellularLocation>
        <location evidence="1">Virion</location>
    </subcellularLocation>
</comment>
<accession>A0A0G0MDE7</accession>
<name>A0A0G0MDE7_9BACT</name>
<evidence type="ECO:0000313" key="2">
    <source>
        <dbReference type="EMBL" id="KKQ98365.1"/>
    </source>
</evidence>
<dbReference type="InterPro" id="IPR010762">
    <property type="entry name" value="Gp23/Gp24_T4-like"/>
</dbReference>
<dbReference type="STRING" id="1618574.UT24_C0038G0012"/>
<dbReference type="Proteomes" id="UP000033881">
    <property type="component" value="Unassembled WGS sequence"/>
</dbReference>
<dbReference type="EMBL" id="LBWB01000038">
    <property type="protein sequence ID" value="KKQ98365.1"/>
    <property type="molecule type" value="Genomic_DNA"/>
</dbReference>
<comment type="caution">
    <text evidence="2">The sequence shown here is derived from an EMBL/GenBank/DDBJ whole genome shotgun (WGS) entry which is preliminary data.</text>
</comment>
<evidence type="ECO:0000256" key="1">
    <source>
        <dbReference type="ARBA" id="ARBA00004328"/>
    </source>
</evidence>
<dbReference type="AlphaFoldDB" id="A0A0G0MDE7"/>
<sequence length="282" mass="29862">MSIIQKLTEGVQSVDKQKEGHALVAKWRELGLLEGLKDERTVNNIALLLENQAKELLREASTMSGGDVEGFAAVAFPLVRRVFGGLIANELVSVQPMSLPTGLIFFLDFQHDRTRLGATAGDSVYGGGRVANEITGGVILTGANIEKSFYNMNNGYSSPTGSASATYTVVASGTVGSGDGLNTWTGTAAYTALRDRLVRFDPDIASGTIVAVATSPLTSFSQLDVKNLVAMVPTPGPGRMQRRLTVVDPTDSTKLMFVLAATASETANVLKAAWDAGISDYR</sequence>
<gene>
    <name evidence="2" type="ORF">UT24_C0038G0012</name>
</gene>